<keyword evidence="3" id="KW-1185">Reference proteome</keyword>
<dbReference type="PANTHER" id="PTHR34985:SF1">
    <property type="entry name" value="SLR0554 PROTEIN"/>
    <property type="match status" value="1"/>
</dbReference>
<dbReference type="EMBL" id="JBIPKE010000015">
    <property type="protein sequence ID" value="MFH6983603.1"/>
    <property type="molecule type" value="Genomic_DNA"/>
</dbReference>
<evidence type="ECO:0000313" key="2">
    <source>
        <dbReference type="EMBL" id="MFH6983603.1"/>
    </source>
</evidence>
<dbReference type="InterPro" id="IPR007936">
    <property type="entry name" value="VapE-like_dom"/>
</dbReference>
<accession>A0ABW7N7P7</accession>
<evidence type="ECO:0000259" key="1">
    <source>
        <dbReference type="Pfam" id="PF05272"/>
    </source>
</evidence>
<reference evidence="2 3" key="1">
    <citation type="journal article" date="2013" name="Int. J. Syst. Evol. Microbiol.">
        <title>Marinoscillum luteum sp. nov., isolated from marine sediment.</title>
        <authorList>
            <person name="Cha I.T."/>
            <person name="Park S.J."/>
            <person name="Kim S.J."/>
            <person name="Kim J.G."/>
            <person name="Jung M.Y."/>
            <person name="Shin K.S."/>
            <person name="Kwon K.K."/>
            <person name="Yang S.H."/>
            <person name="Seo Y.S."/>
            <person name="Rhee S.K."/>
        </authorList>
    </citation>
    <scope>NUCLEOTIDE SEQUENCE [LARGE SCALE GENOMIC DNA]</scope>
    <source>
        <strain evidence="2 3">KCTC 23939</strain>
    </source>
</reference>
<sequence>MLEHQDIQKKPNSKKKKHQILEVKDYLDLKYEFRRNDLTLEVEYRPVEEKRFQVLDEARINSIWIELQVDGFKVSDAVLIKILNSHLVKNHHPLKAYFETLPDHDGVDHIQKLAESVQIDEVSVENVHLQQLWKPYLQKWLVGSVATVLGQGTNQLCLILAGGQGIGKTTWLNRLCPKGLEDFLVCSHINPSLTDNNTANYLAEKWFVNIDDQLETIFGKDFNSMKAIITAPFVTNRKTWHRFSRKRDRVCSFMGSVNNTQFLTDNENRRYLVFKVNGIHFDHKIEMAKVWAQALHLLKQGFPYWFQQEEMRILNVMNNLFRQSSPEEEWLIRLYEPTTADNPLATFLMPSEILTKLNAYSNMKLSIRKLNMAMEKLGFNNKVSKRIHGQPRYVHPVIEHLHSSDMQYQHGLRSEEV</sequence>
<proteinExistence type="predicted"/>
<organism evidence="2 3">
    <name type="scientific">Marinoscillum luteum</name>
    <dbReference type="NCBI Taxonomy" id="861051"/>
    <lineage>
        <taxon>Bacteria</taxon>
        <taxon>Pseudomonadati</taxon>
        <taxon>Bacteroidota</taxon>
        <taxon>Cytophagia</taxon>
        <taxon>Cytophagales</taxon>
        <taxon>Reichenbachiellaceae</taxon>
        <taxon>Marinoscillum</taxon>
    </lineage>
</organism>
<dbReference type="RefSeq" id="WP_395417153.1">
    <property type="nucleotide sequence ID" value="NZ_JBIPKE010000015.1"/>
</dbReference>
<protein>
    <submittedName>
        <fullName evidence="2">VapE domain-containing protein</fullName>
    </submittedName>
</protein>
<dbReference type="PANTHER" id="PTHR34985">
    <property type="entry name" value="SLR0554 PROTEIN"/>
    <property type="match status" value="1"/>
</dbReference>
<dbReference type="Pfam" id="PF05272">
    <property type="entry name" value="VapE-like_dom"/>
    <property type="match status" value="1"/>
</dbReference>
<dbReference type="Proteomes" id="UP001610063">
    <property type="component" value="Unassembled WGS sequence"/>
</dbReference>
<comment type="caution">
    <text evidence="2">The sequence shown here is derived from an EMBL/GenBank/DDBJ whole genome shotgun (WGS) entry which is preliminary data.</text>
</comment>
<evidence type="ECO:0000313" key="3">
    <source>
        <dbReference type="Proteomes" id="UP001610063"/>
    </source>
</evidence>
<name>A0ABW7N7P7_9BACT</name>
<gene>
    <name evidence="2" type="ORF">ACHKAR_09145</name>
</gene>
<feature type="domain" description="Virulence-associated protein E-like" evidence="1">
    <location>
        <begin position="104"/>
        <end position="319"/>
    </location>
</feature>